<dbReference type="InterPro" id="IPR011330">
    <property type="entry name" value="Glyco_hydro/deAcase_b/a-brl"/>
</dbReference>
<reference evidence="1 2" key="2">
    <citation type="submission" date="2018-09" db="EMBL/GenBank/DDBJ databases">
        <title>Genome of Sphaerochaeta halotolerans strain 4-11.</title>
        <authorList>
            <person name="Nazina T.N."/>
            <person name="Sokolova D.S."/>
        </authorList>
    </citation>
    <scope>NUCLEOTIDE SEQUENCE [LARGE SCALE GENOMIC DNA]</scope>
    <source>
        <strain evidence="1 2">4-11</strain>
    </source>
</reference>
<dbReference type="RefSeq" id="WP_117331250.1">
    <property type="nucleotide sequence ID" value="NZ_QUWK01000014.1"/>
</dbReference>
<dbReference type="Proteomes" id="UP000264002">
    <property type="component" value="Unassembled WGS sequence"/>
</dbReference>
<keyword evidence="2" id="KW-1185">Reference proteome</keyword>
<sequence>MIKTIHLVFKTHLDIGFTDLASSTIDRYLNQFIPNAIKAADILRERDSGEKLVWTTGAWLIKMALCSMSSEQVEALSKAIKRGDITWHALPFTTHTELMDDTLLEYGLSLSKELDARFGHTTISAKMTDVPGHTLAMVPHLARAGVTFLHIGVNGGSPLPKVPPLFVWKAPTGEEIMVQYDASYGSSEPIGTLEDLLVIENSADNTGPPKAEEVINVYEKLRKRYPGAKIIASSLDAYARALLPYKDRLPVVREEIGDTWIHGVGSDPYKVSAFKALSRLGRRWIHEGKLNVGSKAYDRFYDQLLMITEHTWGLDFKKFLADYKNWSVDDFHAAREKDFVGDDAIPPSYQFIEDFTRREYAQVFGKDDRRREKRTYSFFSSAHKEQRAYLDGALDALPLPLQVEAKDILRTLKAVPIVPRKDDKVLVAGEPFSIGDMRIIVGKDGAIIQLQDASGHDWAKGEGIGVYRYEAFGSEDYQRFHHQYNRDFETGKHWILADYGKPGMEEVFPKVEHGLYRGEVTTLFKREEGEEIHIIALLDAEKKSPRGAPRHLQLCYQFSKQGTLLACTLGWMDKEATRLPEALWLGMGFSMVGEGTWKMGKLGSLLALDQTVENGARSIHAVEKISYLGKRKLEIQNLDSPLVSLDERALLRFTGQLPKGKGVFHFNLLNNLWNTNFPLWYEEDGISRFTFSW</sequence>
<organism evidence="1 2">
    <name type="scientific">Sphaerochaeta halotolerans</name>
    <dbReference type="NCBI Taxonomy" id="2293840"/>
    <lineage>
        <taxon>Bacteria</taxon>
        <taxon>Pseudomonadati</taxon>
        <taxon>Spirochaetota</taxon>
        <taxon>Spirochaetia</taxon>
        <taxon>Spirochaetales</taxon>
        <taxon>Sphaerochaetaceae</taxon>
        <taxon>Sphaerochaeta</taxon>
    </lineage>
</organism>
<protein>
    <submittedName>
        <fullName evidence="1">DUF5054 domain-containing protein</fullName>
    </submittedName>
</protein>
<dbReference type="EMBL" id="QUWK01000014">
    <property type="protein sequence ID" value="RFU93986.1"/>
    <property type="molecule type" value="Genomic_DNA"/>
</dbReference>
<name>A0A372MFB2_9SPIR</name>
<proteinExistence type="predicted"/>
<evidence type="ECO:0000313" key="1">
    <source>
        <dbReference type="EMBL" id="RFU93986.1"/>
    </source>
</evidence>
<dbReference type="CDD" id="cd10791">
    <property type="entry name" value="GH38N_AMII_like_1"/>
    <property type="match status" value="1"/>
</dbReference>
<dbReference type="AlphaFoldDB" id="A0A372MFB2"/>
<accession>A0A372MFB2</accession>
<dbReference type="Pfam" id="PF16477">
    <property type="entry name" value="DUF5054"/>
    <property type="match status" value="1"/>
</dbReference>
<dbReference type="InterPro" id="IPR032482">
    <property type="entry name" value="DUF5054"/>
</dbReference>
<evidence type="ECO:0000313" key="2">
    <source>
        <dbReference type="Proteomes" id="UP000264002"/>
    </source>
</evidence>
<dbReference type="SUPFAM" id="SSF88713">
    <property type="entry name" value="Glycoside hydrolase/deacetylase"/>
    <property type="match status" value="1"/>
</dbReference>
<gene>
    <name evidence="1" type="ORF">DYP60_11985</name>
</gene>
<dbReference type="GO" id="GO:0005975">
    <property type="term" value="P:carbohydrate metabolic process"/>
    <property type="evidence" value="ECO:0007669"/>
    <property type="project" value="InterPro"/>
</dbReference>
<reference evidence="2" key="1">
    <citation type="submission" date="2018-08" db="EMBL/GenBank/DDBJ databases">
        <authorList>
            <person name="Grouzdev D.S."/>
            <person name="Krutkina M.S."/>
        </authorList>
    </citation>
    <scope>NUCLEOTIDE SEQUENCE [LARGE SCALE GENOMIC DNA]</scope>
    <source>
        <strain evidence="2">4-11</strain>
    </source>
</reference>
<comment type="caution">
    <text evidence="1">The sequence shown here is derived from an EMBL/GenBank/DDBJ whole genome shotgun (WGS) entry which is preliminary data.</text>
</comment>